<protein>
    <submittedName>
        <fullName evidence="3">Uncharacterized protein MANES_03G210800</fullName>
    </submittedName>
</protein>
<evidence type="ECO:0000256" key="1">
    <source>
        <dbReference type="SAM" id="MobiDB-lite"/>
    </source>
</evidence>
<evidence type="ECO:0000313" key="3">
    <source>
        <dbReference type="EMBL" id="MBW95366.1"/>
    </source>
</evidence>
<evidence type="ECO:0000256" key="2">
    <source>
        <dbReference type="SAM" id="Phobius"/>
    </source>
</evidence>
<keyword evidence="2" id="KW-1133">Transmembrane helix</keyword>
<dbReference type="InterPro" id="IPR032157">
    <property type="entry name" value="PAC4"/>
</dbReference>
<feature type="transmembrane region" description="Helical" evidence="2">
    <location>
        <begin position="114"/>
        <end position="134"/>
    </location>
</feature>
<feature type="compositionally biased region" description="Low complexity" evidence="1">
    <location>
        <begin position="17"/>
        <end position="28"/>
    </location>
</feature>
<name>A0A2P2JPH1_RHIMU</name>
<dbReference type="PANTHER" id="PTHR33559">
    <property type="entry name" value="PROTEASOME ASSEMBLY CHAPERONE 4"/>
    <property type="match status" value="1"/>
</dbReference>
<dbReference type="EMBL" id="GGEC01014883">
    <property type="protein sequence ID" value="MBW95366.1"/>
    <property type="molecule type" value="Transcribed_RNA"/>
</dbReference>
<dbReference type="GO" id="GO:0043248">
    <property type="term" value="P:proteasome assembly"/>
    <property type="evidence" value="ECO:0007669"/>
    <property type="project" value="InterPro"/>
</dbReference>
<keyword evidence="2" id="KW-0812">Transmembrane</keyword>
<dbReference type="PANTHER" id="PTHR33559:SF1">
    <property type="entry name" value="PROTEASOME ASSEMBLY CHAPERONE 4"/>
    <property type="match status" value="1"/>
</dbReference>
<sequence length="136" mass="15476">MSSLRLEEEEVDAQMESSSSTSSSSGQPDGSGGLQVTCFTEIVDDVTLYFQIIRLPKQVYAWIGCNSAKLGRLYAAASTRPVSERNQSQPSNCYITIVHTFLFFFHSFNYCFRHIAYACYFMVHLIFLRLLIFAEQ</sequence>
<dbReference type="AlphaFoldDB" id="A0A2P2JPH1"/>
<reference evidence="3" key="1">
    <citation type="submission" date="2018-02" db="EMBL/GenBank/DDBJ databases">
        <title>Rhizophora mucronata_Transcriptome.</title>
        <authorList>
            <person name="Meera S.P."/>
            <person name="Sreeshan A."/>
            <person name="Augustine A."/>
        </authorList>
    </citation>
    <scope>NUCLEOTIDE SEQUENCE</scope>
    <source>
        <tissue evidence="3">Leaf</tissue>
    </source>
</reference>
<keyword evidence="2" id="KW-0472">Membrane</keyword>
<proteinExistence type="predicted"/>
<accession>A0A2P2JPH1</accession>
<feature type="region of interest" description="Disordered" evidence="1">
    <location>
        <begin position="1"/>
        <end position="32"/>
    </location>
</feature>
<organism evidence="3">
    <name type="scientific">Rhizophora mucronata</name>
    <name type="common">Asiatic mangrove</name>
    <dbReference type="NCBI Taxonomy" id="61149"/>
    <lineage>
        <taxon>Eukaryota</taxon>
        <taxon>Viridiplantae</taxon>
        <taxon>Streptophyta</taxon>
        <taxon>Embryophyta</taxon>
        <taxon>Tracheophyta</taxon>
        <taxon>Spermatophyta</taxon>
        <taxon>Magnoliopsida</taxon>
        <taxon>eudicotyledons</taxon>
        <taxon>Gunneridae</taxon>
        <taxon>Pentapetalae</taxon>
        <taxon>rosids</taxon>
        <taxon>fabids</taxon>
        <taxon>Malpighiales</taxon>
        <taxon>Rhizophoraceae</taxon>
        <taxon>Rhizophora</taxon>
    </lineage>
</organism>